<dbReference type="STRING" id="148818.A0A4Q9L3G3"/>
<dbReference type="Proteomes" id="UP000291404">
    <property type="component" value="Unassembled WGS sequence"/>
</dbReference>
<dbReference type="GO" id="GO:0140673">
    <property type="term" value="P:transcription elongation-coupled chromatin remodeling"/>
    <property type="evidence" value="ECO:0007669"/>
    <property type="project" value="InterPro"/>
</dbReference>
<dbReference type="SUPFAM" id="SSF63393">
    <property type="entry name" value="RNA polymerase subunits"/>
    <property type="match status" value="1"/>
</dbReference>
<comment type="caution">
    <text evidence="8">The sequence shown here is derived from an EMBL/GenBank/DDBJ whole genome shotgun (WGS) entry which is preliminary data.</text>
</comment>
<keyword evidence="8" id="KW-0648">Protein biosynthesis</keyword>
<sequence>MQTNRAPPTRKQKLKACMNCSQIKQSNLFRRDGCENCEFLNLKNNHENVIECVSDRYKGMIGTLKPEKSWVAKWQRINSYKPGLYAITVDGILPDEFINKIEQNGRVYYPRDKPFKL</sequence>
<dbReference type="AlphaFoldDB" id="A0A4Q9L3G3"/>
<evidence type="ECO:0000313" key="11">
    <source>
        <dbReference type="Proteomes" id="UP000293045"/>
    </source>
</evidence>
<evidence type="ECO:0000256" key="6">
    <source>
        <dbReference type="PIRNR" id="PIRNR025023"/>
    </source>
</evidence>
<dbReference type="Proteomes" id="UP000293045">
    <property type="component" value="Unassembled WGS sequence"/>
</dbReference>
<dbReference type="GO" id="GO:0008270">
    <property type="term" value="F:zinc ion binding"/>
    <property type="evidence" value="ECO:0007669"/>
    <property type="project" value="InterPro"/>
</dbReference>
<keyword evidence="4 6" id="KW-0804">Transcription</keyword>
<organism evidence="8 10">
    <name type="scientific">Hamiltosporidium magnivora</name>
    <dbReference type="NCBI Taxonomy" id="148818"/>
    <lineage>
        <taxon>Eukaryota</taxon>
        <taxon>Fungi</taxon>
        <taxon>Fungi incertae sedis</taxon>
        <taxon>Microsporidia</taxon>
        <taxon>Dubosqiidae</taxon>
        <taxon>Hamiltosporidium</taxon>
    </lineage>
</organism>
<dbReference type="InterPro" id="IPR009287">
    <property type="entry name" value="Spt4"/>
</dbReference>
<proteinExistence type="inferred from homology"/>
<dbReference type="CDD" id="cd07973">
    <property type="entry name" value="Spt4"/>
    <property type="match status" value="1"/>
</dbReference>
<name>A0A4Q9L3G3_9MICR</name>
<dbReference type="InterPro" id="IPR029040">
    <property type="entry name" value="RPABC4/Spt4"/>
</dbReference>
<evidence type="ECO:0000256" key="5">
    <source>
        <dbReference type="ARBA" id="ARBA00023242"/>
    </source>
</evidence>
<dbReference type="PANTHER" id="PTHR12882:SF1">
    <property type="entry name" value="TRANSCRIPTION ELONGATION FACTOR SPT4"/>
    <property type="match status" value="1"/>
</dbReference>
<dbReference type="InterPro" id="IPR022800">
    <property type="entry name" value="Spt4/RpoE2_Znf"/>
</dbReference>
<evidence type="ECO:0000259" key="7">
    <source>
        <dbReference type="SMART" id="SM01389"/>
    </source>
</evidence>
<reference evidence="10 11" key="1">
    <citation type="submission" date="2017-12" db="EMBL/GenBank/DDBJ databases">
        <authorList>
            <person name="Pombert J.-F."/>
            <person name="Haag K.L."/>
            <person name="Ebert D."/>
        </authorList>
    </citation>
    <scope>NUCLEOTIDE SEQUENCE [LARGE SCALE GENOMIC DNA]</scope>
    <source>
        <strain evidence="8">BE-OM-2</strain>
        <strain evidence="9">IL-BN-2</strain>
    </source>
</reference>
<keyword evidence="5 6" id="KW-0539">Nucleus</keyword>
<evidence type="ECO:0000313" key="10">
    <source>
        <dbReference type="Proteomes" id="UP000291404"/>
    </source>
</evidence>
<comment type="similarity">
    <text evidence="2 6">Belongs to the SPT4 family.</text>
</comment>
<dbReference type="Gene3D" id="3.30.40.210">
    <property type="match status" value="1"/>
</dbReference>
<evidence type="ECO:0000256" key="4">
    <source>
        <dbReference type="ARBA" id="ARBA00023163"/>
    </source>
</evidence>
<dbReference type="SMART" id="SM01389">
    <property type="entry name" value="Spt4"/>
    <property type="match status" value="1"/>
</dbReference>
<dbReference type="EMBL" id="PIXR01000437">
    <property type="protein sequence ID" value="TBU06707.1"/>
    <property type="molecule type" value="Genomic_DNA"/>
</dbReference>
<dbReference type="GO" id="GO:0032044">
    <property type="term" value="C:DSIF complex"/>
    <property type="evidence" value="ECO:0007669"/>
    <property type="project" value="TreeGrafter"/>
</dbReference>
<accession>A0A4Q9L3G3</accession>
<keyword evidence="10" id="KW-1185">Reference proteome</keyword>
<evidence type="ECO:0000313" key="8">
    <source>
        <dbReference type="EMBL" id="TBU01696.1"/>
    </source>
</evidence>
<dbReference type="GO" id="GO:0006355">
    <property type="term" value="P:regulation of DNA-templated transcription"/>
    <property type="evidence" value="ECO:0007669"/>
    <property type="project" value="InterPro"/>
</dbReference>
<dbReference type="PIRSF" id="PIRSF025023">
    <property type="entry name" value="Spt4"/>
    <property type="match status" value="1"/>
</dbReference>
<dbReference type="InterPro" id="IPR038510">
    <property type="entry name" value="Spt4_sf"/>
</dbReference>
<evidence type="ECO:0000256" key="3">
    <source>
        <dbReference type="ARBA" id="ARBA00020182"/>
    </source>
</evidence>
<dbReference type="Pfam" id="PF06093">
    <property type="entry name" value="Spt4"/>
    <property type="match status" value="1"/>
</dbReference>
<dbReference type="PANTHER" id="PTHR12882">
    <property type="entry name" value="SUPPRESSOR OF TY 4"/>
    <property type="match status" value="1"/>
</dbReference>
<evidence type="ECO:0000256" key="2">
    <source>
        <dbReference type="ARBA" id="ARBA00010464"/>
    </source>
</evidence>
<comment type="subcellular location">
    <subcellularLocation>
        <location evidence="1 6">Nucleus</location>
    </subcellularLocation>
</comment>
<evidence type="ECO:0000256" key="1">
    <source>
        <dbReference type="ARBA" id="ARBA00004123"/>
    </source>
</evidence>
<protein>
    <recommendedName>
        <fullName evidence="3 6">Transcription elongation factor SPT4</fullName>
    </recommendedName>
</protein>
<gene>
    <name evidence="8" type="ORF">CWI36_1282p0020</name>
    <name evidence="9" type="ORF">CWI39_0437p0010</name>
</gene>
<comment type="function">
    <text evidence="6">The SPT4-SPT5 complex mediates both activation and inhibition of transcription elongation, and plays a role in pre-mRNA processing. This complex seems to be important for the stability of the RNA polymerase II elongation machinery on the chromatin template but not for the inherent ability of this machinery to translocate down the gene.</text>
</comment>
<evidence type="ECO:0000313" key="9">
    <source>
        <dbReference type="EMBL" id="TBU06707.1"/>
    </source>
</evidence>
<dbReference type="VEuPathDB" id="MicrosporidiaDB:CWI36_1282p0020"/>
<feature type="domain" description="Spt4/RpoE2 zinc finger" evidence="7">
    <location>
        <begin position="14"/>
        <end position="90"/>
    </location>
</feature>
<dbReference type="GO" id="GO:0000993">
    <property type="term" value="F:RNA polymerase II complex binding"/>
    <property type="evidence" value="ECO:0007669"/>
    <property type="project" value="TreeGrafter"/>
</dbReference>
<dbReference type="EMBL" id="PITI01001282">
    <property type="protein sequence ID" value="TBU01696.1"/>
    <property type="molecule type" value="Genomic_DNA"/>
</dbReference>
<keyword evidence="8" id="KW-0251">Elongation factor</keyword>
<dbReference type="VEuPathDB" id="MicrosporidiaDB:CWI39_0437p0010"/>
<dbReference type="GO" id="GO:0003746">
    <property type="term" value="F:translation elongation factor activity"/>
    <property type="evidence" value="ECO:0007669"/>
    <property type="project" value="UniProtKB-KW"/>
</dbReference>